<reference evidence="3 4" key="1">
    <citation type="submission" date="2016-10" db="EMBL/GenBank/DDBJ databases">
        <authorList>
            <person name="de Groot N.N."/>
        </authorList>
    </citation>
    <scope>NUCLEOTIDE SEQUENCE [LARGE SCALE GENOMIC DNA]</scope>
    <source>
        <strain evidence="3 4">NLAE-zl-G419</strain>
    </source>
</reference>
<accession>A0A1I2MKW6</accession>
<dbReference type="Pfam" id="PF07561">
    <property type="entry name" value="DUF1540"/>
    <property type="match status" value="1"/>
</dbReference>
<evidence type="ECO:0000259" key="1">
    <source>
        <dbReference type="Pfam" id="PF07561"/>
    </source>
</evidence>
<dbReference type="OrthoDB" id="1756089at2"/>
<evidence type="ECO:0000313" key="4">
    <source>
        <dbReference type="Proteomes" id="UP000182135"/>
    </source>
</evidence>
<gene>
    <name evidence="2" type="ORF">DBY38_15190</name>
    <name evidence="3" type="ORF">SAMN04487885_11528</name>
</gene>
<keyword evidence="4" id="KW-1185">Reference proteome</keyword>
<evidence type="ECO:0000313" key="3">
    <source>
        <dbReference type="EMBL" id="SFF91349.1"/>
    </source>
</evidence>
<dbReference type="RefSeq" id="WP_074845789.1">
    <property type="nucleotide sequence ID" value="NZ_BAAACD010000038.1"/>
</dbReference>
<dbReference type="GeneID" id="90544108"/>
<proteinExistence type="predicted"/>
<dbReference type="STRING" id="1529.SAMN04487885_11528"/>
<reference evidence="2 5" key="2">
    <citation type="submission" date="2018-03" db="EMBL/GenBank/DDBJ databases">
        <title>The uncultured portion of the human microbiome is neutrally assembled.</title>
        <authorList>
            <person name="Jeraldo P."/>
            <person name="Boardman L."/>
            <person name="White B.A."/>
            <person name="Nelson H."/>
            <person name="Goldenfeld N."/>
            <person name="Chia N."/>
        </authorList>
    </citation>
    <scope>NUCLEOTIDE SEQUENCE [LARGE SCALE GENOMIC DNA]</scope>
    <source>
        <strain evidence="2">CIM:MAG 903</strain>
    </source>
</reference>
<dbReference type="AlphaFoldDB" id="A0A1I2MKW6"/>
<protein>
    <submittedName>
        <fullName evidence="2">DUF1540 domain-containing protein</fullName>
    </submittedName>
</protein>
<dbReference type="EMBL" id="QAMZ01000058">
    <property type="protein sequence ID" value="PWL51268.1"/>
    <property type="molecule type" value="Genomic_DNA"/>
</dbReference>
<dbReference type="InterPro" id="IPR011437">
    <property type="entry name" value="DUF1540"/>
</dbReference>
<name>A0A1I2MKW6_9CLOT</name>
<feature type="domain" description="DUF1540" evidence="1">
    <location>
        <begin position="7"/>
        <end position="49"/>
    </location>
</feature>
<dbReference type="EMBL" id="FOOE01000015">
    <property type="protein sequence ID" value="SFF91349.1"/>
    <property type="molecule type" value="Genomic_DNA"/>
</dbReference>
<evidence type="ECO:0000313" key="2">
    <source>
        <dbReference type="EMBL" id="PWL51268.1"/>
    </source>
</evidence>
<dbReference type="eggNOG" id="ENOG5033B22">
    <property type="taxonomic scope" value="Bacteria"/>
</dbReference>
<dbReference type="Proteomes" id="UP000182135">
    <property type="component" value="Unassembled WGS sequence"/>
</dbReference>
<dbReference type="Proteomes" id="UP000246114">
    <property type="component" value="Unassembled WGS sequence"/>
</dbReference>
<sequence length="52" mass="5949">MSKNTSIKCTVEQCKFHDYSEDYCTLNEIKVATHESNPKVVECTDCESFALK</sequence>
<evidence type="ECO:0000313" key="5">
    <source>
        <dbReference type="Proteomes" id="UP000246114"/>
    </source>
</evidence>
<organism evidence="3 4">
    <name type="scientific">Clostridium cadaveris</name>
    <dbReference type="NCBI Taxonomy" id="1529"/>
    <lineage>
        <taxon>Bacteria</taxon>
        <taxon>Bacillati</taxon>
        <taxon>Bacillota</taxon>
        <taxon>Clostridia</taxon>
        <taxon>Eubacteriales</taxon>
        <taxon>Clostridiaceae</taxon>
        <taxon>Clostridium</taxon>
    </lineage>
</organism>